<dbReference type="Proteomes" id="UP000791440">
    <property type="component" value="Unassembled WGS sequence"/>
</dbReference>
<reference evidence="2" key="2">
    <citation type="submission" date="2020-12" db="EMBL/GenBank/DDBJ databases">
        <authorList>
            <person name="Kanost M."/>
        </authorList>
    </citation>
    <scope>NUCLEOTIDE SEQUENCE</scope>
</reference>
<evidence type="ECO:0000256" key="1">
    <source>
        <dbReference type="SAM" id="MobiDB-lite"/>
    </source>
</evidence>
<name>A0A922A189_MANSE</name>
<reference evidence="2" key="1">
    <citation type="journal article" date="2016" name="Insect Biochem. Mol. Biol.">
        <title>Multifaceted biological insights from a draft genome sequence of the tobacco hornworm moth, Manduca sexta.</title>
        <authorList>
            <person name="Kanost M.R."/>
            <person name="Arrese E.L."/>
            <person name="Cao X."/>
            <person name="Chen Y.R."/>
            <person name="Chellapilla S."/>
            <person name="Goldsmith M.R."/>
            <person name="Grosse-Wilde E."/>
            <person name="Heckel D.G."/>
            <person name="Herndon N."/>
            <person name="Jiang H."/>
            <person name="Papanicolaou A."/>
            <person name="Qu J."/>
            <person name="Soulages J.L."/>
            <person name="Vogel H."/>
            <person name="Walters J."/>
            <person name="Waterhouse R.M."/>
            <person name="Ahn S.J."/>
            <person name="Almeida F.C."/>
            <person name="An C."/>
            <person name="Aqrawi P."/>
            <person name="Bretschneider A."/>
            <person name="Bryant W.B."/>
            <person name="Bucks S."/>
            <person name="Chao H."/>
            <person name="Chevignon G."/>
            <person name="Christen J.M."/>
            <person name="Clarke D.F."/>
            <person name="Dittmer N.T."/>
            <person name="Ferguson L.C.F."/>
            <person name="Garavelou S."/>
            <person name="Gordon K.H.J."/>
            <person name="Gunaratna R.T."/>
            <person name="Han Y."/>
            <person name="Hauser F."/>
            <person name="He Y."/>
            <person name="Heidel-Fischer H."/>
            <person name="Hirsh A."/>
            <person name="Hu Y."/>
            <person name="Jiang H."/>
            <person name="Kalra D."/>
            <person name="Klinner C."/>
            <person name="Konig C."/>
            <person name="Kovar C."/>
            <person name="Kroll A.R."/>
            <person name="Kuwar S.S."/>
            <person name="Lee S.L."/>
            <person name="Lehman R."/>
            <person name="Li K."/>
            <person name="Li Z."/>
            <person name="Liang H."/>
            <person name="Lovelace S."/>
            <person name="Lu Z."/>
            <person name="Mansfield J.H."/>
            <person name="McCulloch K.J."/>
            <person name="Mathew T."/>
            <person name="Morton B."/>
            <person name="Muzny D.M."/>
            <person name="Neunemann D."/>
            <person name="Ongeri F."/>
            <person name="Pauchet Y."/>
            <person name="Pu L.L."/>
            <person name="Pyrousis I."/>
            <person name="Rao X.J."/>
            <person name="Redding A."/>
            <person name="Roesel C."/>
            <person name="Sanchez-Gracia A."/>
            <person name="Schaack S."/>
            <person name="Shukla A."/>
            <person name="Tetreau G."/>
            <person name="Wang Y."/>
            <person name="Xiong G.H."/>
            <person name="Traut W."/>
            <person name="Walsh T.K."/>
            <person name="Worley K.C."/>
            <person name="Wu D."/>
            <person name="Wu W."/>
            <person name="Wu Y.Q."/>
            <person name="Zhang X."/>
            <person name="Zou Z."/>
            <person name="Zucker H."/>
            <person name="Briscoe A.D."/>
            <person name="Burmester T."/>
            <person name="Clem R.J."/>
            <person name="Feyereisen R."/>
            <person name="Grimmelikhuijzen C.J.P."/>
            <person name="Hamodrakas S.J."/>
            <person name="Hansson B.S."/>
            <person name="Huguet E."/>
            <person name="Jermiin L.S."/>
            <person name="Lan Q."/>
            <person name="Lehman H.K."/>
            <person name="Lorenzen M."/>
            <person name="Merzendorfer H."/>
            <person name="Michalopoulos I."/>
            <person name="Morton D.B."/>
            <person name="Muthukrishnan S."/>
            <person name="Oakeshott J.G."/>
            <person name="Palmer W."/>
            <person name="Park Y."/>
            <person name="Passarelli A.L."/>
            <person name="Rozas J."/>
            <person name="Schwartz L.M."/>
            <person name="Smith W."/>
            <person name="Southgate A."/>
            <person name="Vilcinskas A."/>
            <person name="Vogt R."/>
            <person name="Wang P."/>
            <person name="Werren J."/>
            <person name="Yu X.Q."/>
            <person name="Zhou J.J."/>
            <person name="Brown S.J."/>
            <person name="Scherer S.E."/>
            <person name="Richards S."/>
            <person name="Blissard G.W."/>
        </authorList>
    </citation>
    <scope>NUCLEOTIDE SEQUENCE</scope>
</reference>
<comment type="caution">
    <text evidence="2">The sequence shown here is derived from an EMBL/GenBank/DDBJ whole genome shotgun (WGS) entry which is preliminary data.</text>
</comment>
<protein>
    <submittedName>
        <fullName evidence="2">Uncharacterized protein</fullName>
    </submittedName>
</protein>
<sequence>IQQQNWRKEPTQYNNAKVQQQQVFTNEWVNSNFKSQAPVPPYPNFGQFPGPGPSQIPYPQFQNPNFQMHNQNYGMPNQRPQYNHINQGNMYHQNRQTEQHFPKHLPP</sequence>
<dbReference type="AlphaFoldDB" id="A0A922A189"/>
<proteinExistence type="predicted"/>
<evidence type="ECO:0000313" key="3">
    <source>
        <dbReference type="Proteomes" id="UP000791440"/>
    </source>
</evidence>
<gene>
    <name evidence="2" type="ORF">O3G_MSEX015477</name>
</gene>
<accession>A0A922A189</accession>
<feature type="region of interest" description="Disordered" evidence="1">
    <location>
        <begin position="38"/>
        <end position="58"/>
    </location>
</feature>
<dbReference type="EMBL" id="JH670026">
    <property type="protein sequence ID" value="KAG6465895.1"/>
    <property type="molecule type" value="Genomic_DNA"/>
</dbReference>
<feature type="non-terminal residue" evidence="2">
    <location>
        <position position="107"/>
    </location>
</feature>
<organism evidence="2 3">
    <name type="scientific">Manduca sexta</name>
    <name type="common">Tobacco hawkmoth</name>
    <name type="synonym">Tobacco hornworm</name>
    <dbReference type="NCBI Taxonomy" id="7130"/>
    <lineage>
        <taxon>Eukaryota</taxon>
        <taxon>Metazoa</taxon>
        <taxon>Ecdysozoa</taxon>
        <taxon>Arthropoda</taxon>
        <taxon>Hexapoda</taxon>
        <taxon>Insecta</taxon>
        <taxon>Pterygota</taxon>
        <taxon>Neoptera</taxon>
        <taxon>Endopterygota</taxon>
        <taxon>Lepidoptera</taxon>
        <taxon>Glossata</taxon>
        <taxon>Ditrysia</taxon>
        <taxon>Bombycoidea</taxon>
        <taxon>Sphingidae</taxon>
        <taxon>Sphinginae</taxon>
        <taxon>Sphingini</taxon>
        <taxon>Manduca</taxon>
    </lineage>
</organism>
<keyword evidence="3" id="KW-1185">Reference proteome</keyword>
<evidence type="ECO:0000313" key="2">
    <source>
        <dbReference type="EMBL" id="KAG6465895.1"/>
    </source>
</evidence>
<feature type="non-terminal residue" evidence="2">
    <location>
        <position position="1"/>
    </location>
</feature>